<dbReference type="Gene3D" id="3.80.10.10">
    <property type="entry name" value="Ribonuclease Inhibitor"/>
    <property type="match status" value="1"/>
</dbReference>
<dbReference type="Pfam" id="PF09346">
    <property type="entry name" value="SMI1_KNR4"/>
    <property type="match status" value="1"/>
</dbReference>
<protein>
    <submittedName>
        <fullName evidence="2">SMI1/KNR4 family protein</fullName>
    </submittedName>
</protein>
<accession>A0ABV7NPD8</accession>
<dbReference type="SUPFAM" id="SSF52058">
    <property type="entry name" value="L domain-like"/>
    <property type="match status" value="1"/>
</dbReference>
<proteinExistence type="predicted"/>
<dbReference type="RefSeq" id="WP_378236573.1">
    <property type="nucleotide sequence ID" value="NZ_JBHRWK010000002.1"/>
</dbReference>
<dbReference type="SMART" id="SM00860">
    <property type="entry name" value="SMI1_KNR4"/>
    <property type="match status" value="1"/>
</dbReference>
<organism evidence="2 3">
    <name type="scientific">Amycolatopsis speibonae</name>
    <dbReference type="NCBI Taxonomy" id="1450224"/>
    <lineage>
        <taxon>Bacteria</taxon>
        <taxon>Bacillati</taxon>
        <taxon>Actinomycetota</taxon>
        <taxon>Actinomycetes</taxon>
        <taxon>Pseudonocardiales</taxon>
        <taxon>Pseudonocardiaceae</taxon>
        <taxon>Amycolatopsis</taxon>
    </lineage>
</organism>
<reference evidence="3" key="1">
    <citation type="journal article" date="2019" name="Int. J. Syst. Evol. Microbiol.">
        <title>The Global Catalogue of Microorganisms (GCM) 10K type strain sequencing project: providing services to taxonomists for standard genome sequencing and annotation.</title>
        <authorList>
            <consortium name="The Broad Institute Genomics Platform"/>
            <consortium name="The Broad Institute Genome Sequencing Center for Infectious Disease"/>
            <person name="Wu L."/>
            <person name="Ma J."/>
        </authorList>
    </citation>
    <scope>NUCLEOTIDE SEQUENCE [LARGE SCALE GENOMIC DNA]</scope>
    <source>
        <strain evidence="3">CGMCC 4.7676</strain>
    </source>
</reference>
<dbReference type="SUPFAM" id="SSF160631">
    <property type="entry name" value="SMI1/KNR4-like"/>
    <property type="match status" value="1"/>
</dbReference>
<keyword evidence="3" id="KW-1185">Reference proteome</keyword>
<dbReference type="InterPro" id="IPR018958">
    <property type="entry name" value="Knr4/Smi1-like_dom"/>
</dbReference>
<evidence type="ECO:0000259" key="1">
    <source>
        <dbReference type="SMART" id="SM00860"/>
    </source>
</evidence>
<dbReference type="EMBL" id="JBHRWK010000002">
    <property type="protein sequence ID" value="MFC3447918.1"/>
    <property type="molecule type" value="Genomic_DNA"/>
</dbReference>
<feature type="domain" description="Knr4/Smi1-like" evidence="1">
    <location>
        <begin position="155"/>
        <end position="296"/>
    </location>
</feature>
<evidence type="ECO:0000313" key="2">
    <source>
        <dbReference type="EMBL" id="MFC3447918.1"/>
    </source>
</evidence>
<dbReference type="InterPro" id="IPR037883">
    <property type="entry name" value="Knr4/Smi1-like_sf"/>
</dbReference>
<name>A0ABV7NPD8_9PSEU</name>
<sequence>MEPGDIAREMARLLRESTRSVEFASAVLRIHNTGGGFSVQAETKSGRYLSPDMAGLSKLFRSLPSSIYEVRLSHTGEYAFLATPDVGTMSPAWLVFDDGFRYPGHPMPGLPLPGRSRPTGAPTDPAVLARITALATEFAGLYGKIKGHAPDWEPGHTEAELAEAEERVGARLPEDLRALFRVTSWDNESGLLGRYAHDPLPMLVERYLDGDPGSYGWEDPVSEEGVVFESSPAGRVKRLSRDDWWITFGSDHAGDFVAVDLDPAEAGDSGQILEYGRNVWGPVRYVAASITAMMEEVIRALKADEYDNDEPESPYLVADASFHDESARAHDQVLSETTDLGEVGDPELVQELYLNDPGSVDLAVLNRLSSLRHLRVNRADSVVTDFSRFPLLEAASIETSKVDLTRLAVHPALWSLSLAGVKHPIDFGPLAGLPGLLRLGLAGLDVPELERVGELSSLRVLTLDDGQVRRLLDAGVTLPSLAAIEITGGAPLAEIVRLRRRLRPDGPAPEVIEASGTLAAP</sequence>
<dbReference type="Proteomes" id="UP001595645">
    <property type="component" value="Unassembled WGS sequence"/>
</dbReference>
<comment type="caution">
    <text evidence="2">The sequence shown here is derived from an EMBL/GenBank/DDBJ whole genome shotgun (WGS) entry which is preliminary data.</text>
</comment>
<dbReference type="InterPro" id="IPR032675">
    <property type="entry name" value="LRR_dom_sf"/>
</dbReference>
<evidence type="ECO:0000313" key="3">
    <source>
        <dbReference type="Proteomes" id="UP001595645"/>
    </source>
</evidence>
<gene>
    <name evidence="2" type="ORF">ACFOSH_00615</name>
</gene>